<dbReference type="Gene3D" id="3.40.50.1700">
    <property type="entry name" value="Glycoside hydrolase family 3 C-terminal domain"/>
    <property type="match status" value="1"/>
</dbReference>
<accession>A0A7G5GX70</accession>
<keyword evidence="10" id="KW-1185">Reference proteome</keyword>
<dbReference type="InterPro" id="IPR001466">
    <property type="entry name" value="Beta-lactam-related"/>
</dbReference>
<dbReference type="InterPro" id="IPR036881">
    <property type="entry name" value="Glyco_hydro_3_C_sf"/>
</dbReference>
<keyword evidence="6" id="KW-0732">Signal</keyword>
<organism evidence="9 10">
    <name type="scientific">Spirosoma foliorum</name>
    <dbReference type="NCBI Taxonomy" id="2710596"/>
    <lineage>
        <taxon>Bacteria</taxon>
        <taxon>Pseudomonadati</taxon>
        <taxon>Bacteroidota</taxon>
        <taxon>Cytophagia</taxon>
        <taxon>Cytophagales</taxon>
        <taxon>Cytophagaceae</taxon>
        <taxon>Spirosoma</taxon>
    </lineage>
</organism>
<dbReference type="InterPro" id="IPR001764">
    <property type="entry name" value="Glyco_hydro_3_N"/>
</dbReference>
<dbReference type="Pfam" id="PF00933">
    <property type="entry name" value="Glyco_hydro_3"/>
    <property type="match status" value="1"/>
</dbReference>
<feature type="chain" id="PRO_5028907977" description="beta-N-acetylhexosaminidase" evidence="6">
    <location>
        <begin position="23"/>
        <end position="1003"/>
    </location>
</feature>
<dbReference type="Gene3D" id="3.40.710.10">
    <property type="entry name" value="DD-peptidase/beta-lactamase superfamily"/>
    <property type="match status" value="1"/>
</dbReference>
<gene>
    <name evidence="9" type="ORF">H3H32_00375</name>
</gene>
<dbReference type="Pfam" id="PF00144">
    <property type="entry name" value="Beta-lactamase"/>
    <property type="match status" value="1"/>
</dbReference>
<evidence type="ECO:0000256" key="4">
    <source>
        <dbReference type="ARBA" id="ARBA00022801"/>
    </source>
</evidence>
<dbReference type="KEGG" id="sfol:H3H32_00375"/>
<dbReference type="PANTHER" id="PTHR30480">
    <property type="entry name" value="BETA-HEXOSAMINIDASE-RELATED"/>
    <property type="match status" value="1"/>
</dbReference>
<dbReference type="RefSeq" id="WP_182460720.1">
    <property type="nucleotide sequence ID" value="NZ_CP059732.1"/>
</dbReference>
<dbReference type="GO" id="GO:0009254">
    <property type="term" value="P:peptidoglycan turnover"/>
    <property type="evidence" value="ECO:0007669"/>
    <property type="project" value="TreeGrafter"/>
</dbReference>
<evidence type="ECO:0000259" key="8">
    <source>
        <dbReference type="Pfam" id="PF00933"/>
    </source>
</evidence>
<evidence type="ECO:0000256" key="2">
    <source>
        <dbReference type="ARBA" id="ARBA00005336"/>
    </source>
</evidence>
<dbReference type="AlphaFoldDB" id="A0A7G5GX70"/>
<name>A0A7G5GX70_9BACT</name>
<evidence type="ECO:0000313" key="10">
    <source>
        <dbReference type="Proteomes" id="UP000515369"/>
    </source>
</evidence>
<dbReference type="PROSITE" id="PS00775">
    <property type="entry name" value="GLYCOSYL_HYDROL_F3"/>
    <property type="match status" value="1"/>
</dbReference>
<dbReference type="PANTHER" id="PTHR30480:SF13">
    <property type="entry name" value="BETA-HEXOSAMINIDASE"/>
    <property type="match status" value="1"/>
</dbReference>
<dbReference type="InterPro" id="IPR036962">
    <property type="entry name" value="Glyco_hydro_3_N_sf"/>
</dbReference>
<evidence type="ECO:0000256" key="5">
    <source>
        <dbReference type="ARBA" id="ARBA00023295"/>
    </source>
</evidence>
<dbReference type="InterPro" id="IPR017853">
    <property type="entry name" value="GH"/>
</dbReference>
<protein>
    <recommendedName>
        <fullName evidence="3">beta-N-acetylhexosaminidase</fullName>
        <ecNumber evidence="3">3.2.1.52</ecNumber>
    </recommendedName>
</protein>
<dbReference type="SUPFAM" id="SSF51445">
    <property type="entry name" value="(Trans)glycosidases"/>
    <property type="match status" value="1"/>
</dbReference>
<evidence type="ECO:0000259" key="7">
    <source>
        <dbReference type="Pfam" id="PF00144"/>
    </source>
</evidence>
<dbReference type="InterPro" id="IPR012338">
    <property type="entry name" value="Beta-lactam/transpept-like"/>
</dbReference>
<feature type="domain" description="Beta-lactamase-related" evidence="7">
    <location>
        <begin position="613"/>
        <end position="978"/>
    </location>
</feature>
<comment type="similarity">
    <text evidence="2">Belongs to the glycosyl hydrolase 3 family.</text>
</comment>
<comment type="catalytic activity">
    <reaction evidence="1">
        <text>Hydrolysis of terminal non-reducing N-acetyl-D-hexosamine residues in N-acetyl-beta-D-hexosaminides.</text>
        <dbReference type="EC" id="3.2.1.52"/>
    </reaction>
</comment>
<dbReference type="InterPro" id="IPR019800">
    <property type="entry name" value="Glyco_hydro_3_AS"/>
</dbReference>
<dbReference type="GO" id="GO:0004563">
    <property type="term" value="F:beta-N-acetylhexosaminidase activity"/>
    <property type="evidence" value="ECO:0007669"/>
    <property type="project" value="UniProtKB-EC"/>
</dbReference>
<feature type="signal peptide" evidence="6">
    <location>
        <begin position="1"/>
        <end position="22"/>
    </location>
</feature>
<evidence type="ECO:0000256" key="6">
    <source>
        <dbReference type="SAM" id="SignalP"/>
    </source>
</evidence>
<evidence type="ECO:0000256" key="3">
    <source>
        <dbReference type="ARBA" id="ARBA00012663"/>
    </source>
</evidence>
<reference evidence="9 10" key="1">
    <citation type="submission" date="2020-07" db="EMBL/GenBank/DDBJ databases">
        <title>Spirosoma foliorum sp. nov., isolated from the leaves on the Nejang mountain Korea, Republic of.</title>
        <authorList>
            <person name="Ho H."/>
            <person name="Lee Y.-J."/>
            <person name="Nurcahyanto D.-A."/>
            <person name="Kim S.-G."/>
        </authorList>
    </citation>
    <scope>NUCLEOTIDE SEQUENCE [LARGE SCALE GENOMIC DNA]</scope>
    <source>
        <strain evidence="9 10">PL0136</strain>
    </source>
</reference>
<keyword evidence="5" id="KW-0326">Glycosidase</keyword>
<dbReference type="Gene3D" id="3.20.20.300">
    <property type="entry name" value="Glycoside hydrolase, family 3, N-terminal domain"/>
    <property type="match status" value="1"/>
</dbReference>
<keyword evidence="4 9" id="KW-0378">Hydrolase</keyword>
<dbReference type="SUPFAM" id="SSF52279">
    <property type="entry name" value="Beta-D-glucan exohydrolase, C-terminal domain"/>
    <property type="match status" value="1"/>
</dbReference>
<evidence type="ECO:0000256" key="1">
    <source>
        <dbReference type="ARBA" id="ARBA00001231"/>
    </source>
</evidence>
<dbReference type="GO" id="GO:0005975">
    <property type="term" value="P:carbohydrate metabolic process"/>
    <property type="evidence" value="ECO:0007669"/>
    <property type="project" value="InterPro"/>
</dbReference>
<dbReference type="EC" id="3.2.1.52" evidence="3"/>
<dbReference type="SUPFAM" id="SSF56601">
    <property type="entry name" value="beta-lactamase/transpeptidase-like"/>
    <property type="match status" value="1"/>
</dbReference>
<dbReference type="InterPro" id="IPR050226">
    <property type="entry name" value="NagZ_Beta-hexosaminidase"/>
</dbReference>
<dbReference type="Proteomes" id="UP000515369">
    <property type="component" value="Chromosome"/>
</dbReference>
<feature type="domain" description="Glycoside hydrolase family 3 N-terminal" evidence="8">
    <location>
        <begin position="50"/>
        <end position="367"/>
    </location>
</feature>
<proteinExistence type="inferred from homology"/>
<dbReference type="EMBL" id="CP059732">
    <property type="protein sequence ID" value="QMW03462.1"/>
    <property type="molecule type" value="Genomic_DNA"/>
</dbReference>
<sequence length="1003" mass="111745">MPICRSLLVGLLSVLLSIPALAQTTSPTFLTLNARQSCWVDSVFTNMTPDERIAQLIMVAGYSNRKPGYEDSLVTLVQKNKLGGVVMFQGGPMRQARLTNRLQANSKVPLLIAMDAEWGIAMRLDSTVRYPYQMTLGAMQGAGSDSLIYQMGAHLAKQARRLGMHVNFAPSVDVNNNPNNPVINFRSFGENKYDVARKALAYMRGMQDNQLLTSLKHFPGHGDTGTDSHYDLPLITKSRAQLDSLELYPFKQLINAGAAGVMIAHLSIPALDTTRNRPSTLSPAIVTNLLKNELGFQGLVFSDAMNMKGVTKYFPSGRADELGLEAGMDVLEFTEDVPAALSLIKQAVADGRMSQASLDARCLKVLKAKAWVGLDQYKPIVLENLVSDLNPVQDELLNRKLTEASLTVLKNERNLLPLQRLDTLRIASVAIESDKVTAFQEMAGNYTLIRHFNITSKTPDSTLAQVRDSLKNYNLILVDVHLNNIRPAVKYGLQSKTAGLLGELVATGKAVVTVFGNVYALDKLTFPMDTAQPSRNIEQARAIVMPYQLTTYTEELSAQLIFGAIGASGKLPVTVNQRFRIGDGINIQPIGRLKYTIPEEVGIDSRYLAQQVDSLVNVGLSQKAFPGCVVQMARNGKVIFRKAYGKHTYDASLGAEPLPVQLDDLYDMASVTKVSTSTPALMRLVDEGKFNLDGKMADYLPSFKKSNKADLVWRDVLTHQARLKAWIPFWMDTKNPDGTWKPKTFKAEESGRYPIEVTDSLYEFKRYPKTIFQQIRDSPLNAKKEYVYSDLSFILYPQIVKRITGVDFEDYIKTTFYKPLGATTLTFLPRRYYSLQRIVPTEYDSLFRKTLIWGRVHDEGAAMLNGLSGHAGLFGSANDLMKVYEMYRQKGSYGGQQFISQKTMAEFTRYQFPELGNRRGLGFDKPSFTYTGNAPKSATKASFGHSGFTGTFVWVEPDPAYNLTYVFLCNRVYPTRNNPKLGNLNTRTNIVEALYQATKRGLQ</sequence>
<evidence type="ECO:0000313" key="9">
    <source>
        <dbReference type="EMBL" id="QMW03462.1"/>
    </source>
</evidence>